<keyword evidence="2" id="KW-1185">Reference proteome</keyword>
<organism evidence="1 2">
    <name type="scientific">Novipirellula aureliae</name>
    <dbReference type="NCBI Taxonomy" id="2527966"/>
    <lineage>
        <taxon>Bacteria</taxon>
        <taxon>Pseudomonadati</taxon>
        <taxon>Planctomycetota</taxon>
        <taxon>Planctomycetia</taxon>
        <taxon>Pirellulales</taxon>
        <taxon>Pirellulaceae</taxon>
        <taxon>Novipirellula</taxon>
    </lineage>
</organism>
<accession>A0A5C6DUE2</accession>
<sequence>MESAGFLRRGNQGSLRADAVYHVFQFGEQVDTPVAGDWNGDGIDQIAVFRGVQWDLDQLGSNKVKGITTTLFEHGLLSLLEHDFRPKN</sequence>
<evidence type="ECO:0000313" key="2">
    <source>
        <dbReference type="Proteomes" id="UP000315471"/>
    </source>
</evidence>
<dbReference type="Proteomes" id="UP000315471">
    <property type="component" value="Unassembled WGS sequence"/>
</dbReference>
<gene>
    <name evidence="1" type="ORF">Q31b_31790</name>
</gene>
<protein>
    <recommendedName>
        <fullName evidence="3">FG-GAP repeat protein</fullName>
    </recommendedName>
</protein>
<evidence type="ECO:0008006" key="3">
    <source>
        <dbReference type="Google" id="ProtNLM"/>
    </source>
</evidence>
<comment type="caution">
    <text evidence="1">The sequence shown here is derived from an EMBL/GenBank/DDBJ whole genome shotgun (WGS) entry which is preliminary data.</text>
</comment>
<reference evidence="1 2" key="1">
    <citation type="submission" date="2019-02" db="EMBL/GenBank/DDBJ databases">
        <title>Deep-cultivation of Planctomycetes and their phenomic and genomic characterization uncovers novel biology.</title>
        <authorList>
            <person name="Wiegand S."/>
            <person name="Jogler M."/>
            <person name="Boedeker C."/>
            <person name="Pinto D."/>
            <person name="Vollmers J."/>
            <person name="Rivas-Marin E."/>
            <person name="Kohn T."/>
            <person name="Peeters S.H."/>
            <person name="Heuer A."/>
            <person name="Rast P."/>
            <person name="Oberbeckmann S."/>
            <person name="Bunk B."/>
            <person name="Jeske O."/>
            <person name="Meyerdierks A."/>
            <person name="Storesund J.E."/>
            <person name="Kallscheuer N."/>
            <person name="Luecker S."/>
            <person name="Lage O.M."/>
            <person name="Pohl T."/>
            <person name="Merkel B.J."/>
            <person name="Hornburger P."/>
            <person name="Mueller R.-W."/>
            <person name="Bruemmer F."/>
            <person name="Labrenz M."/>
            <person name="Spormann A.M."/>
            <person name="Op Den Camp H."/>
            <person name="Overmann J."/>
            <person name="Amann R."/>
            <person name="Jetten M.S.M."/>
            <person name="Mascher T."/>
            <person name="Medema M.H."/>
            <person name="Devos D.P."/>
            <person name="Kaster A.-K."/>
            <person name="Ovreas L."/>
            <person name="Rohde M."/>
            <person name="Galperin M.Y."/>
            <person name="Jogler C."/>
        </authorList>
    </citation>
    <scope>NUCLEOTIDE SEQUENCE [LARGE SCALE GENOMIC DNA]</scope>
    <source>
        <strain evidence="1 2">Q31b</strain>
    </source>
</reference>
<proteinExistence type="predicted"/>
<name>A0A5C6DUE2_9BACT</name>
<dbReference type="AlphaFoldDB" id="A0A5C6DUE2"/>
<evidence type="ECO:0000313" key="1">
    <source>
        <dbReference type="EMBL" id="TWU39864.1"/>
    </source>
</evidence>
<dbReference type="EMBL" id="SJPY01000005">
    <property type="protein sequence ID" value="TWU39864.1"/>
    <property type="molecule type" value="Genomic_DNA"/>
</dbReference>